<evidence type="ECO:0008006" key="3">
    <source>
        <dbReference type="Google" id="ProtNLM"/>
    </source>
</evidence>
<feature type="transmembrane region" description="Helical" evidence="1">
    <location>
        <begin position="40"/>
        <end position="58"/>
    </location>
</feature>
<feature type="transmembrane region" description="Helical" evidence="1">
    <location>
        <begin position="12"/>
        <end position="34"/>
    </location>
</feature>
<dbReference type="AlphaFoldDB" id="A0A6C0J0V6"/>
<accession>A0A6C0J0V6</accession>
<feature type="transmembrane region" description="Helical" evidence="1">
    <location>
        <begin position="156"/>
        <end position="180"/>
    </location>
</feature>
<evidence type="ECO:0000313" key="2">
    <source>
        <dbReference type="EMBL" id="QHT98305.1"/>
    </source>
</evidence>
<organism evidence="2">
    <name type="scientific">viral metagenome</name>
    <dbReference type="NCBI Taxonomy" id="1070528"/>
    <lineage>
        <taxon>unclassified sequences</taxon>
        <taxon>metagenomes</taxon>
        <taxon>organismal metagenomes</taxon>
    </lineage>
</organism>
<keyword evidence="1" id="KW-0472">Membrane</keyword>
<dbReference type="EMBL" id="MN740292">
    <property type="protein sequence ID" value="QHT98305.1"/>
    <property type="molecule type" value="Genomic_DNA"/>
</dbReference>
<proteinExistence type="predicted"/>
<sequence>MNKDRRAVVIHDVASLLFLAPFSALCVADVFFSYKVYPMFLTHALTTYMSYDLMWIILQPKVIHTLRNLIILHHLVCLLALLRPLMHPEEAFILSFAGLVEIDTSLLTIRRLTPRDSYLYPTIDQMYHASNVIIRAGYETCMTLLLWVLYARESMYTKLHVLGCQYFINIFSCGICALTFSKRNPALKEV</sequence>
<evidence type="ECO:0000256" key="1">
    <source>
        <dbReference type="SAM" id="Phobius"/>
    </source>
</evidence>
<keyword evidence="1" id="KW-1133">Transmembrane helix</keyword>
<reference evidence="2" key="1">
    <citation type="journal article" date="2020" name="Nature">
        <title>Giant virus diversity and host interactions through global metagenomics.</title>
        <authorList>
            <person name="Schulz F."/>
            <person name="Roux S."/>
            <person name="Paez-Espino D."/>
            <person name="Jungbluth S."/>
            <person name="Walsh D.A."/>
            <person name="Denef V.J."/>
            <person name="McMahon K.D."/>
            <person name="Konstantinidis K.T."/>
            <person name="Eloe-Fadrosh E.A."/>
            <person name="Kyrpides N.C."/>
            <person name="Woyke T."/>
        </authorList>
    </citation>
    <scope>NUCLEOTIDE SEQUENCE</scope>
    <source>
        <strain evidence="2">GVMAG-M-3300025652-16</strain>
    </source>
</reference>
<keyword evidence="1" id="KW-0812">Transmembrane</keyword>
<protein>
    <recommendedName>
        <fullName evidence="3">TLC domain-containing protein</fullName>
    </recommendedName>
</protein>
<name>A0A6C0J0V6_9ZZZZ</name>